<dbReference type="Gene3D" id="3.30.1240.10">
    <property type="match status" value="1"/>
</dbReference>
<dbReference type="InterPro" id="IPR000150">
    <property type="entry name" value="Cof"/>
</dbReference>
<dbReference type="InterPro" id="IPR023214">
    <property type="entry name" value="HAD_sf"/>
</dbReference>
<dbReference type="STRING" id="1423719.FC66_GL000164"/>
<dbReference type="RefSeq" id="WP_057973485.1">
    <property type="nucleotide sequence ID" value="NZ_AZDI01000001.1"/>
</dbReference>
<dbReference type="SFLD" id="SFLDS00003">
    <property type="entry name" value="Haloacid_Dehalogenase"/>
    <property type="match status" value="1"/>
</dbReference>
<evidence type="ECO:0000313" key="2">
    <source>
        <dbReference type="Proteomes" id="UP000051450"/>
    </source>
</evidence>
<gene>
    <name evidence="1" type="ORF">FC66_GL000164</name>
</gene>
<sequence>MNKKLITIDLDGTTLNNKAEVSSTTKKVLSQATAEGHIVSIVTGRPYRISKQIYDSLGLTTPMINFNGALAHIPHKNWDKSYEYTINRDIVFDILNSRKELGINMLAAEGKHMLLADNTSQLVEGFFPQALKSNQILNQQNLQHDPTSITMFVDQDKKQLITDRLLKKYGDVIEVNTWGGPKAVLEVVSKGIQKAVGVSYLADYYGIAQKDIVAFGDESNDKEMLSYAGWGVAMQNGTPEIRGLANDVTTLNNQENGLAHYLEDYLNLAK</sequence>
<proteinExistence type="predicted"/>
<dbReference type="PANTHER" id="PTHR10000:SF23">
    <property type="entry name" value="5-AMINO-6-(5-PHOSPHO-D-RIBITYLAMINO)URACIL PHOSPHATASE YITU"/>
    <property type="match status" value="1"/>
</dbReference>
<dbReference type="CDD" id="cd07516">
    <property type="entry name" value="HAD_Pase"/>
    <property type="match status" value="1"/>
</dbReference>
<dbReference type="PATRIC" id="fig|1423719.4.peg.166"/>
<dbReference type="InterPro" id="IPR006379">
    <property type="entry name" value="HAD-SF_hydro_IIB"/>
</dbReference>
<dbReference type="EMBL" id="AZDI01000001">
    <property type="protein sequence ID" value="KRK46541.1"/>
    <property type="molecule type" value="Genomic_DNA"/>
</dbReference>
<protein>
    <submittedName>
        <fullName evidence="1">HAD superfamily hydrolase</fullName>
    </submittedName>
</protein>
<dbReference type="NCBIfam" id="TIGR00099">
    <property type="entry name" value="Cof-subfamily"/>
    <property type="match status" value="1"/>
</dbReference>
<dbReference type="GeneID" id="83548830"/>
<evidence type="ECO:0000313" key="1">
    <source>
        <dbReference type="EMBL" id="KRK46541.1"/>
    </source>
</evidence>
<dbReference type="GO" id="GO:0005829">
    <property type="term" value="C:cytosol"/>
    <property type="evidence" value="ECO:0007669"/>
    <property type="project" value="TreeGrafter"/>
</dbReference>
<dbReference type="OrthoDB" id="9781413at2"/>
<keyword evidence="2" id="KW-1185">Reference proteome</keyword>
<dbReference type="InterPro" id="IPR036412">
    <property type="entry name" value="HAD-like_sf"/>
</dbReference>
<reference evidence="1 2" key="1">
    <citation type="journal article" date="2015" name="Genome Announc.">
        <title>Expanding the biotechnology potential of lactobacilli through comparative genomics of 213 strains and associated genera.</title>
        <authorList>
            <person name="Sun Z."/>
            <person name="Harris H.M."/>
            <person name="McCann A."/>
            <person name="Guo C."/>
            <person name="Argimon S."/>
            <person name="Zhang W."/>
            <person name="Yang X."/>
            <person name="Jeffery I.B."/>
            <person name="Cooney J.C."/>
            <person name="Kagawa T.F."/>
            <person name="Liu W."/>
            <person name="Song Y."/>
            <person name="Salvetti E."/>
            <person name="Wrobel A."/>
            <person name="Rasinkangas P."/>
            <person name="Parkhill J."/>
            <person name="Rea M.C."/>
            <person name="O'Sullivan O."/>
            <person name="Ritari J."/>
            <person name="Douillard F.P."/>
            <person name="Paul Ross R."/>
            <person name="Yang R."/>
            <person name="Briner A.E."/>
            <person name="Felis G.E."/>
            <person name="de Vos W.M."/>
            <person name="Barrangou R."/>
            <person name="Klaenhammer T.R."/>
            <person name="Caufield P.W."/>
            <person name="Cui Y."/>
            <person name="Zhang H."/>
            <person name="O'Toole P.W."/>
        </authorList>
    </citation>
    <scope>NUCLEOTIDE SEQUENCE [LARGE SCALE GENOMIC DNA]</scope>
    <source>
        <strain evidence="1 2">DSM 15638</strain>
    </source>
</reference>
<comment type="caution">
    <text evidence="1">The sequence shown here is derived from an EMBL/GenBank/DDBJ whole genome shotgun (WGS) entry which is preliminary data.</text>
</comment>
<dbReference type="GO" id="GO:0000287">
    <property type="term" value="F:magnesium ion binding"/>
    <property type="evidence" value="ECO:0007669"/>
    <property type="project" value="TreeGrafter"/>
</dbReference>
<dbReference type="GO" id="GO:0016791">
    <property type="term" value="F:phosphatase activity"/>
    <property type="evidence" value="ECO:0007669"/>
    <property type="project" value="TreeGrafter"/>
</dbReference>
<accession>A0A0R1HIR4</accession>
<dbReference type="Gene3D" id="3.40.50.1000">
    <property type="entry name" value="HAD superfamily/HAD-like"/>
    <property type="match status" value="1"/>
</dbReference>
<organism evidence="1 2">
    <name type="scientific">Dellaglioa algida DSM 15638</name>
    <dbReference type="NCBI Taxonomy" id="1423719"/>
    <lineage>
        <taxon>Bacteria</taxon>
        <taxon>Bacillati</taxon>
        <taxon>Bacillota</taxon>
        <taxon>Bacilli</taxon>
        <taxon>Lactobacillales</taxon>
        <taxon>Lactobacillaceae</taxon>
        <taxon>Dellaglioa</taxon>
    </lineage>
</organism>
<dbReference type="Pfam" id="PF08282">
    <property type="entry name" value="Hydrolase_3"/>
    <property type="match status" value="1"/>
</dbReference>
<dbReference type="SUPFAM" id="SSF56784">
    <property type="entry name" value="HAD-like"/>
    <property type="match status" value="1"/>
</dbReference>
<dbReference type="NCBIfam" id="TIGR01484">
    <property type="entry name" value="HAD-SF-IIB"/>
    <property type="match status" value="1"/>
</dbReference>
<keyword evidence="1" id="KW-0378">Hydrolase</keyword>
<dbReference type="SFLD" id="SFLDG01140">
    <property type="entry name" value="C2.B:_Phosphomannomutase_and_P"/>
    <property type="match status" value="1"/>
</dbReference>
<dbReference type="AlphaFoldDB" id="A0A0R1HIR4"/>
<dbReference type="Proteomes" id="UP000051450">
    <property type="component" value="Unassembled WGS sequence"/>
</dbReference>
<name>A0A0R1HIR4_9LACO</name>
<dbReference type="PANTHER" id="PTHR10000">
    <property type="entry name" value="PHOSPHOSERINE PHOSPHATASE"/>
    <property type="match status" value="1"/>
</dbReference>